<sequence>MPYPLAKLAYGLRSRLAELATPVERYRLEIAAADVSICPPRIQTIASTDSYLTLQNVNGKLIAGHFDSNTKTVVSQEENPVLFYRHIRLHEIDLRDVLSEIFYNFICEIRSIMVYNCIFTRDSFKLLSKRLNVVNTKAVTLGMAVQESSLFEDLFSVFPKLNNLRIYGSVSNTWMDNITQFQKNKLSKLTLIGHCDKFNIDVDQLIAFVRAQEPDFCLYLHNTGYMVKNQLKVFQQLREKLVWSINNSVPPQVPSVVIFREPYTMTFYLPAPGNNQYPHFFLV</sequence>
<name>A0A7E4W2M2_PANRE</name>
<reference evidence="2" key="2">
    <citation type="submission" date="2020-10" db="UniProtKB">
        <authorList>
            <consortium name="WormBaseParasite"/>
        </authorList>
    </citation>
    <scope>IDENTIFICATION</scope>
</reference>
<proteinExistence type="predicted"/>
<dbReference type="WBParaSite" id="Pan_g6764.t1">
    <property type="protein sequence ID" value="Pan_g6764.t1"/>
    <property type="gene ID" value="Pan_g6764"/>
</dbReference>
<reference evidence="1" key="1">
    <citation type="journal article" date="2013" name="Genetics">
        <title>The draft genome and transcriptome of Panagrellus redivivus are shaped by the harsh demands of a free-living lifestyle.</title>
        <authorList>
            <person name="Srinivasan J."/>
            <person name="Dillman A.R."/>
            <person name="Macchietto M.G."/>
            <person name="Heikkinen L."/>
            <person name="Lakso M."/>
            <person name="Fracchia K.M."/>
            <person name="Antoshechkin I."/>
            <person name="Mortazavi A."/>
            <person name="Wong G."/>
            <person name="Sternberg P.W."/>
        </authorList>
    </citation>
    <scope>NUCLEOTIDE SEQUENCE [LARGE SCALE GENOMIC DNA]</scope>
    <source>
        <strain evidence="1">MT8872</strain>
    </source>
</reference>
<evidence type="ECO:0000313" key="2">
    <source>
        <dbReference type="WBParaSite" id="Pan_g6764.t1"/>
    </source>
</evidence>
<accession>A0A7E4W2M2</accession>
<protein>
    <submittedName>
        <fullName evidence="2">F-box/LRR-repeat protein 8</fullName>
    </submittedName>
</protein>
<dbReference type="Proteomes" id="UP000492821">
    <property type="component" value="Unassembled WGS sequence"/>
</dbReference>
<organism evidence="1 2">
    <name type="scientific">Panagrellus redivivus</name>
    <name type="common">Microworm</name>
    <dbReference type="NCBI Taxonomy" id="6233"/>
    <lineage>
        <taxon>Eukaryota</taxon>
        <taxon>Metazoa</taxon>
        <taxon>Ecdysozoa</taxon>
        <taxon>Nematoda</taxon>
        <taxon>Chromadorea</taxon>
        <taxon>Rhabditida</taxon>
        <taxon>Tylenchina</taxon>
        <taxon>Panagrolaimomorpha</taxon>
        <taxon>Panagrolaimoidea</taxon>
        <taxon>Panagrolaimidae</taxon>
        <taxon>Panagrellus</taxon>
    </lineage>
</organism>
<dbReference type="AlphaFoldDB" id="A0A7E4W2M2"/>
<keyword evidence="1" id="KW-1185">Reference proteome</keyword>
<evidence type="ECO:0000313" key="1">
    <source>
        <dbReference type="Proteomes" id="UP000492821"/>
    </source>
</evidence>